<evidence type="ECO:0000259" key="7">
    <source>
        <dbReference type="PROSITE" id="PS50905"/>
    </source>
</evidence>
<dbReference type="PANTHER" id="PTHR30295">
    <property type="entry name" value="BACTERIOFERRITIN"/>
    <property type="match status" value="1"/>
</dbReference>
<dbReference type="InterPro" id="IPR008331">
    <property type="entry name" value="Ferritin_DPS_dom"/>
</dbReference>
<dbReference type="InterPro" id="IPR002024">
    <property type="entry name" value="Bacterioferritin"/>
</dbReference>
<dbReference type="RefSeq" id="WP_236892643.1">
    <property type="nucleotide sequence ID" value="NZ_AP024488.1"/>
</dbReference>
<evidence type="ECO:0000256" key="4">
    <source>
        <dbReference type="ARBA" id="ARBA00022723"/>
    </source>
</evidence>
<proteinExistence type="inferred from homology"/>
<reference evidence="8 9" key="1">
    <citation type="submission" date="2021-02" db="EMBL/GenBank/DDBJ databases">
        <title>Complete genome of Desulfoluna sp. strain ASN36.</title>
        <authorList>
            <person name="Takahashi A."/>
            <person name="Kojima H."/>
            <person name="Fukui M."/>
        </authorList>
    </citation>
    <scope>NUCLEOTIDE SEQUENCE [LARGE SCALE GENOMIC DNA]</scope>
    <source>
        <strain evidence="8 9">ASN36</strain>
    </source>
</reference>
<comment type="function">
    <text evidence="6">Iron-storage protein, whose ferroxidase center binds Fe(2+), oxidizes it using dioxygen to Fe(3+), and participates in the subsequent Fe(3+) oxide mineral core formation within the central cavity of the BFR protein shell.</text>
</comment>
<dbReference type="InterPro" id="IPR012347">
    <property type="entry name" value="Ferritin-like"/>
</dbReference>
<dbReference type="SUPFAM" id="SSF47240">
    <property type="entry name" value="Ferritin-like"/>
    <property type="match status" value="1"/>
</dbReference>
<organism evidence="8 9">
    <name type="scientific">Desulfoluna limicola</name>
    <dbReference type="NCBI Taxonomy" id="2810562"/>
    <lineage>
        <taxon>Bacteria</taxon>
        <taxon>Pseudomonadati</taxon>
        <taxon>Thermodesulfobacteriota</taxon>
        <taxon>Desulfobacteria</taxon>
        <taxon>Desulfobacterales</taxon>
        <taxon>Desulfolunaceae</taxon>
        <taxon>Desulfoluna</taxon>
    </lineage>
</organism>
<protein>
    <recommendedName>
        <fullName evidence="6">Bacterioferritin</fullName>
        <ecNumber evidence="6">1.16.3.1</ecNumber>
    </recommendedName>
</protein>
<evidence type="ECO:0000256" key="5">
    <source>
        <dbReference type="ARBA" id="ARBA00023004"/>
    </source>
</evidence>
<accession>A0ABM7PFF9</accession>
<dbReference type="EMBL" id="AP024488">
    <property type="protein sequence ID" value="BCS96319.1"/>
    <property type="molecule type" value="Genomic_DNA"/>
</dbReference>
<gene>
    <name evidence="8" type="primary">bfr</name>
    <name evidence="8" type="ORF">DSLASN_19510</name>
</gene>
<keyword evidence="5 6" id="KW-0408">Iron</keyword>
<dbReference type="Pfam" id="PF00210">
    <property type="entry name" value="Ferritin"/>
    <property type="match status" value="1"/>
</dbReference>
<evidence type="ECO:0000313" key="9">
    <source>
        <dbReference type="Proteomes" id="UP001320148"/>
    </source>
</evidence>
<dbReference type="CDD" id="cd00907">
    <property type="entry name" value="Bacterioferritin"/>
    <property type="match status" value="1"/>
</dbReference>
<sequence>MTRSAREERKSRVIEVLNKARAMELHAIGQYMNQHYSLDDMDFGELAAQMKLIAIDEMRHAEMFAERIKELGGDPTTLAANSVESGQDMDVIFAFDTELEDEGIASYNEFLTECHDCGDSISAKLFDDIIDDEQAHFNYFDNVNGHIKKLGAAYLAQKAGTPSATGLNTQGFVARKSGGAPA</sequence>
<dbReference type="PRINTS" id="PR00601">
    <property type="entry name" value="BACFERRITIN"/>
</dbReference>
<evidence type="ECO:0000256" key="1">
    <source>
        <dbReference type="ARBA" id="ARBA00008093"/>
    </source>
</evidence>
<feature type="domain" description="Ferritin-like diiron" evidence="7">
    <location>
        <begin position="7"/>
        <end position="151"/>
    </location>
</feature>
<evidence type="ECO:0000256" key="6">
    <source>
        <dbReference type="PIRNR" id="PIRNR002560"/>
    </source>
</evidence>
<keyword evidence="9" id="KW-1185">Reference proteome</keyword>
<name>A0ABM7PFF9_9BACT</name>
<evidence type="ECO:0000256" key="3">
    <source>
        <dbReference type="ARBA" id="ARBA00022617"/>
    </source>
</evidence>
<evidence type="ECO:0000313" key="8">
    <source>
        <dbReference type="EMBL" id="BCS96319.1"/>
    </source>
</evidence>
<comment type="catalytic activity">
    <reaction evidence="6">
        <text>4 Fe(2+) + O2 + 4 H(+) = 4 Fe(3+) + 2 H2O</text>
        <dbReference type="Rhea" id="RHEA:11148"/>
        <dbReference type="ChEBI" id="CHEBI:15377"/>
        <dbReference type="ChEBI" id="CHEBI:15378"/>
        <dbReference type="ChEBI" id="CHEBI:15379"/>
        <dbReference type="ChEBI" id="CHEBI:29033"/>
        <dbReference type="ChEBI" id="CHEBI:29034"/>
        <dbReference type="EC" id="1.16.3.1"/>
    </reaction>
</comment>
<evidence type="ECO:0000256" key="2">
    <source>
        <dbReference type="ARBA" id="ARBA00022434"/>
    </source>
</evidence>
<dbReference type="InterPro" id="IPR009078">
    <property type="entry name" value="Ferritin-like_SF"/>
</dbReference>
<dbReference type="PROSITE" id="PS50905">
    <property type="entry name" value="FERRITIN_LIKE"/>
    <property type="match status" value="1"/>
</dbReference>
<dbReference type="Gene3D" id="1.20.1260.10">
    <property type="match status" value="1"/>
</dbReference>
<keyword evidence="3" id="KW-0349">Heme</keyword>
<dbReference type="PANTHER" id="PTHR30295:SF0">
    <property type="entry name" value="BACTERIOFERRITIN"/>
    <property type="match status" value="1"/>
</dbReference>
<comment type="similarity">
    <text evidence="1 6">Belongs to the bacterioferritin family.</text>
</comment>
<keyword evidence="2 6" id="KW-0409">Iron storage</keyword>
<dbReference type="Proteomes" id="UP001320148">
    <property type="component" value="Chromosome"/>
</dbReference>
<keyword evidence="4 6" id="KW-0479">Metal-binding</keyword>
<dbReference type="PIRSF" id="PIRSF002560">
    <property type="entry name" value="Bacterioferritin"/>
    <property type="match status" value="1"/>
</dbReference>
<dbReference type="EC" id="1.16.3.1" evidence="6"/>
<dbReference type="InterPro" id="IPR009040">
    <property type="entry name" value="Ferritin-like_diiron"/>
</dbReference>